<dbReference type="InterPro" id="IPR029044">
    <property type="entry name" value="Nucleotide-diphossugar_trans"/>
</dbReference>
<dbReference type="Pfam" id="PF00535">
    <property type="entry name" value="Glycos_transf_2"/>
    <property type="match status" value="1"/>
</dbReference>
<keyword evidence="1" id="KW-1133">Transmembrane helix</keyword>
<protein>
    <recommendedName>
        <fullName evidence="2">Glycosyltransferase 2-like domain-containing protein</fullName>
    </recommendedName>
</protein>
<gene>
    <name evidence="3" type="ORF">SAMN05192569_1007105</name>
</gene>
<keyword evidence="1" id="KW-0812">Transmembrane</keyword>
<dbReference type="PANTHER" id="PTHR48090">
    <property type="entry name" value="UNDECAPRENYL-PHOSPHATE 4-DEOXY-4-FORMAMIDO-L-ARABINOSE TRANSFERASE-RELATED"/>
    <property type="match status" value="1"/>
</dbReference>
<keyword evidence="4" id="KW-1185">Reference proteome</keyword>
<sequence length="286" mass="33013">MNDNLRWKMFCLLLHHIREIHLHIDIIRQQSDITLEKCYTNHLKDISLFYNGVIKGGAVVDILVIIPAYNEEATIKDTVMNLIKTCPYDYIVINDGSTDRTLEILKENQFHYLDLPVNLGIGGAMQTGYRYALRKGYQYAIQLDADGQHNPKDLENLVSEIKNSGYDMVIGSRFVQKTNYKGSIFRRMGILYFCYLLYMIAGIKITDPTSGYRIVNRKVIREFANYYPVDYPEVEVIAKLAKKGYKIKEIKVDMNARQGGKSSITPLKSLYYMTKVTFISVIRSIF</sequence>
<dbReference type="InterPro" id="IPR001173">
    <property type="entry name" value="Glyco_trans_2-like"/>
</dbReference>
<proteinExistence type="predicted"/>
<dbReference type="AlphaFoldDB" id="A0A1I0SY75"/>
<name>A0A1I0SY75_9BACL</name>
<dbReference type="Proteomes" id="UP000198650">
    <property type="component" value="Unassembled WGS sequence"/>
</dbReference>
<evidence type="ECO:0000313" key="4">
    <source>
        <dbReference type="Proteomes" id="UP000198650"/>
    </source>
</evidence>
<dbReference type="STRING" id="186116.SAMN05192569_1007105"/>
<keyword evidence="1" id="KW-0472">Membrane</keyword>
<evidence type="ECO:0000256" key="1">
    <source>
        <dbReference type="SAM" id="Phobius"/>
    </source>
</evidence>
<organism evidence="3 4">
    <name type="scientific">Parageobacillus thermantarcticus</name>
    <dbReference type="NCBI Taxonomy" id="186116"/>
    <lineage>
        <taxon>Bacteria</taxon>
        <taxon>Bacillati</taxon>
        <taxon>Bacillota</taxon>
        <taxon>Bacilli</taxon>
        <taxon>Bacillales</taxon>
        <taxon>Anoxybacillaceae</taxon>
        <taxon>Parageobacillus</taxon>
    </lineage>
</organism>
<dbReference type="InterPro" id="IPR050256">
    <property type="entry name" value="Glycosyltransferase_2"/>
</dbReference>
<accession>A0A1I0SY75</accession>
<evidence type="ECO:0000259" key="2">
    <source>
        <dbReference type="Pfam" id="PF00535"/>
    </source>
</evidence>
<reference evidence="4" key="1">
    <citation type="submission" date="2016-10" db="EMBL/GenBank/DDBJ databases">
        <authorList>
            <person name="Varghese N."/>
            <person name="Submissions S."/>
        </authorList>
    </citation>
    <scope>NUCLEOTIDE SEQUENCE [LARGE SCALE GENOMIC DNA]</scope>
    <source>
        <strain evidence="4">M1</strain>
    </source>
</reference>
<dbReference type="SUPFAM" id="SSF53448">
    <property type="entry name" value="Nucleotide-diphospho-sugar transferases"/>
    <property type="match status" value="1"/>
</dbReference>
<evidence type="ECO:0000313" key="3">
    <source>
        <dbReference type="EMBL" id="SFA44488.1"/>
    </source>
</evidence>
<dbReference type="Gene3D" id="3.90.550.10">
    <property type="entry name" value="Spore Coat Polysaccharide Biosynthesis Protein SpsA, Chain A"/>
    <property type="match status" value="1"/>
</dbReference>
<feature type="transmembrane region" description="Helical" evidence="1">
    <location>
        <begin position="184"/>
        <end position="203"/>
    </location>
</feature>
<dbReference type="EMBL" id="FOJS01000007">
    <property type="protein sequence ID" value="SFA44488.1"/>
    <property type="molecule type" value="Genomic_DNA"/>
</dbReference>
<feature type="domain" description="Glycosyltransferase 2-like" evidence="2">
    <location>
        <begin position="64"/>
        <end position="222"/>
    </location>
</feature>
<dbReference type="CDD" id="cd04179">
    <property type="entry name" value="DPM_DPG-synthase_like"/>
    <property type="match status" value="1"/>
</dbReference>